<gene>
    <name evidence="1" type="ORF">G3O08_06020</name>
</gene>
<dbReference type="AlphaFoldDB" id="A0A7K3WNI5"/>
<keyword evidence="1" id="KW-0489">Methyltransferase</keyword>
<proteinExistence type="predicted"/>
<dbReference type="RefSeq" id="WP_163283878.1">
    <property type="nucleotide sequence ID" value="NZ_JAAGVY010000007.1"/>
</dbReference>
<evidence type="ECO:0000313" key="2">
    <source>
        <dbReference type="Proteomes" id="UP000486602"/>
    </source>
</evidence>
<keyword evidence="1" id="KW-0808">Transferase</keyword>
<reference evidence="1 2" key="1">
    <citation type="submission" date="2020-02" db="EMBL/GenBank/DDBJ databases">
        <title>Out from the shadows clarifying the taxonomy of the family Cryomorphaceae and related taxa by utilizing the GTDB taxonomic framework.</title>
        <authorList>
            <person name="Bowman J.P."/>
        </authorList>
    </citation>
    <scope>NUCLEOTIDE SEQUENCE [LARGE SCALE GENOMIC DNA]</scope>
    <source>
        <strain evidence="1 2">QSSC 1-22</strain>
    </source>
</reference>
<protein>
    <submittedName>
        <fullName evidence="1">Class I SAM-dependent methyltransferase</fullName>
    </submittedName>
</protein>
<comment type="caution">
    <text evidence="1">The sequence shown here is derived from an EMBL/GenBank/DDBJ whole genome shotgun (WGS) entry which is preliminary data.</text>
</comment>
<accession>A0A7K3WNI5</accession>
<dbReference type="SUPFAM" id="SSF53335">
    <property type="entry name" value="S-adenosyl-L-methionine-dependent methyltransferases"/>
    <property type="match status" value="1"/>
</dbReference>
<dbReference type="CDD" id="cd02440">
    <property type="entry name" value="AdoMet_MTases"/>
    <property type="match status" value="1"/>
</dbReference>
<name>A0A7K3WNI5_9FLAO</name>
<keyword evidence="2" id="KW-1185">Reference proteome</keyword>
<dbReference type="GO" id="GO:0032259">
    <property type="term" value="P:methylation"/>
    <property type="evidence" value="ECO:0007669"/>
    <property type="project" value="UniProtKB-KW"/>
</dbReference>
<dbReference type="EMBL" id="JAAGVY010000007">
    <property type="protein sequence ID" value="NEN23054.1"/>
    <property type="molecule type" value="Genomic_DNA"/>
</dbReference>
<dbReference type="Pfam" id="PF13578">
    <property type="entry name" value="Methyltransf_24"/>
    <property type="match status" value="1"/>
</dbReference>
<organism evidence="1 2">
    <name type="scientific">Cryomorpha ignava</name>
    <dbReference type="NCBI Taxonomy" id="101383"/>
    <lineage>
        <taxon>Bacteria</taxon>
        <taxon>Pseudomonadati</taxon>
        <taxon>Bacteroidota</taxon>
        <taxon>Flavobacteriia</taxon>
        <taxon>Flavobacteriales</taxon>
        <taxon>Cryomorphaceae</taxon>
        <taxon>Cryomorpha</taxon>
    </lineage>
</organism>
<dbReference type="Gene3D" id="3.40.50.150">
    <property type="entry name" value="Vaccinia Virus protein VP39"/>
    <property type="match status" value="1"/>
</dbReference>
<dbReference type="InterPro" id="IPR029063">
    <property type="entry name" value="SAM-dependent_MTases_sf"/>
</dbReference>
<dbReference type="GO" id="GO:0008168">
    <property type="term" value="F:methyltransferase activity"/>
    <property type="evidence" value="ECO:0007669"/>
    <property type="project" value="UniProtKB-KW"/>
</dbReference>
<dbReference type="Proteomes" id="UP000486602">
    <property type="component" value="Unassembled WGS sequence"/>
</dbReference>
<evidence type="ECO:0000313" key="1">
    <source>
        <dbReference type="EMBL" id="NEN23054.1"/>
    </source>
</evidence>
<sequence>MRIRTYFRHMSIAKRYIAYRRRAINRHGVHSPFVYDLIENVFRKKHWENKVAIKCLRKELRKDYTGIEVDDLGAGSRVNNNRQIKVSKILKVSTTPLHKSAMLQRLVDFMNYKSILELGTNLGVTTSVLASAKAKPKLVSIEGAPELADLAVKNLEKLNLKAEIMVGSFEDTLDLALGQFEKLDMAYIDGNHRRDATLAYFDAIKEKMHNDSVLIIGDIHWSDGMEEAWELVKAKPEVRVTIDLFDMGLVFFRKEMTPEHYTIYYS</sequence>